<feature type="region of interest" description="Disordered" evidence="1">
    <location>
        <begin position="352"/>
        <end position="416"/>
    </location>
</feature>
<sequence>MPRNAGKITPRDIAESLAMYNQGVEKVQATIQGYTGLVEAFRVTPGGGFKLRMEAWKDACQYTSGLRNALQRHFKKVTVGEWFSDGAVLVPCTVADSVQRTWGRGNRQPHPKWDDVQWTVVEVMNPADDSAESMSRPAVGDVEGSERPESDSYSRASQDVEPETTSPATAGLEQDNTPSNALSRVKEASASASSVSPLVGIPFSPDLYNFQSLRGESPLLSVSSSKGRKVYDVDEELERLRQIKNMQTNNVIFPVTPVTELNMQINAGADPHVPCNQVEMMDFDRTSFQMHQQAPDAAGEVREVTLNEDGGHRYDDGSMTVSRTGVERWWSRRSKRSRRRWCRTGRLRSMTQGSQFVNEGNASHYPNTSSAQAGDQTCSSDSVGFRFHQVGSRRPRWEGEDDSAGEDVTSKALRSE</sequence>
<organism evidence="2">
    <name type="scientific">Guillardia theta</name>
    <name type="common">Cryptophyte</name>
    <name type="synonym">Cryptomonas phi</name>
    <dbReference type="NCBI Taxonomy" id="55529"/>
    <lineage>
        <taxon>Eukaryota</taxon>
        <taxon>Cryptophyceae</taxon>
        <taxon>Pyrenomonadales</taxon>
        <taxon>Geminigeraceae</taxon>
        <taxon>Guillardia</taxon>
    </lineage>
</organism>
<proteinExistence type="predicted"/>
<dbReference type="AlphaFoldDB" id="A0A7S4H9D8"/>
<accession>A0A7S4H9D8</accession>
<feature type="region of interest" description="Disordered" evidence="1">
    <location>
        <begin position="127"/>
        <end position="185"/>
    </location>
</feature>
<feature type="compositionally biased region" description="Polar residues" evidence="1">
    <location>
        <begin position="352"/>
        <end position="382"/>
    </location>
</feature>
<dbReference type="EMBL" id="HBKN01001180">
    <property type="protein sequence ID" value="CAE2191708.1"/>
    <property type="molecule type" value="Transcribed_RNA"/>
</dbReference>
<evidence type="ECO:0000313" key="2">
    <source>
        <dbReference type="EMBL" id="CAE2191708.1"/>
    </source>
</evidence>
<name>A0A7S4H9D8_GUITH</name>
<evidence type="ECO:0000256" key="1">
    <source>
        <dbReference type="SAM" id="MobiDB-lite"/>
    </source>
</evidence>
<reference evidence="2" key="1">
    <citation type="submission" date="2021-01" db="EMBL/GenBank/DDBJ databases">
        <authorList>
            <person name="Corre E."/>
            <person name="Pelletier E."/>
            <person name="Niang G."/>
            <person name="Scheremetjew M."/>
            <person name="Finn R."/>
            <person name="Kale V."/>
            <person name="Holt S."/>
            <person name="Cochrane G."/>
            <person name="Meng A."/>
            <person name="Brown T."/>
            <person name="Cohen L."/>
        </authorList>
    </citation>
    <scope>NUCLEOTIDE SEQUENCE</scope>
    <source>
        <strain evidence="2">CCMP 2712</strain>
    </source>
</reference>
<feature type="compositionally biased region" description="Polar residues" evidence="1">
    <location>
        <begin position="153"/>
        <end position="182"/>
    </location>
</feature>
<protein>
    <submittedName>
        <fullName evidence="2">Uncharacterized protein</fullName>
    </submittedName>
</protein>
<gene>
    <name evidence="2" type="ORF">GTHE00462_LOCUS1019</name>
</gene>